<feature type="transmembrane region" description="Helical" evidence="1">
    <location>
        <begin position="6"/>
        <end position="22"/>
    </location>
</feature>
<keyword evidence="1" id="KW-1133">Transmembrane helix</keyword>
<organism evidence="2 3">
    <name type="scientific">Flavobacterium tagetis</name>
    <dbReference type="NCBI Taxonomy" id="2801336"/>
    <lineage>
        <taxon>Bacteria</taxon>
        <taxon>Pseudomonadati</taxon>
        <taxon>Bacteroidota</taxon>
        <taxon>Flavobacteriia</taxon>
        <taxon>Flavobacteriales</taxon>
        <taxon>Flavobacteriaceae</taxon>
        <taxon>Flavobacterium</taxon>
    </lineage>
</organism>
<proteinExistence type="predicted"/>
<protein>
    <submittedName>
        <fullName evidence="2">Uncharacterized protein</fullName>
    </submittedName>
</protein>
<reference evidence="2 3" key="1">
    <citation type="submission" date="2021-01" db="EMBL/GenBank/DDBJ databases">
        <title>Genome seq and assembly of Flavobacterium sp. GN10.</title>
        <authorList>
            <person name="Chhetri G."/>
        </authorList>
    </citation>
    <scope>NUCLEOTIDE SEQUENCE [LARGE SCALE GENOMIC DNA]</scope>
    <source>
        <strain evidence="2 3">GN10</strain>
    </source>
</reference>
<keyword evidence="1" id="KW-0472">Membrane</keyword>
<keyword evidence="3" id="KW-1185">Reference proteome</keyword>
<gene>
    <name evidence="2" type="ORF">JI750_05855</name>
</gene>
<sequence length="132" mass="15234">MEKKNYILILIIIIGLIMLLWGKELGKKEIKKDLGDYDFTIGVVEAYFRRGTIGYNVGRSSITYSYTVGGIRYMNNYDMLFYKLPSSPDVNDKFVVAYNKNDPQKSILLGDYAIKNDEDFNNFIKEGIKISF</sequence>
<comment type="caution">
    <text evidence="2">The sequence shown here is derived from an EMBL/GenBank/DDBJ whole genome shotgun (WGS) entry which is preliminary data.</text>
</comment>
<dbReference type="Proteomes" id="UP000603728">
    <property type="component" value="Unassembled WGS sequence"/>
</dbReference>
<accession>A0ABS1KAL8</accession>
<dbReference type="EMBL" id="JAERSF010000001">
    <property type="protein sequence ID" value="MBL0736400.1"/>
    <property type="molecule type" value="Genomic_DNA"/>
</dbReference>
<name>A0ABS1KAL8_9FLAO</name>
<evidence type="ECO:0000313" key="2">
    <source>
        <dbReference type="EMBL" id="MBL0736400.1"/>
    </source>
</evidence>
<keyword evidence="1" id="KW-0812">Transmembrane</keyword>
<evidence type="ECO:0000256" key="1">
    <source>
        <dbReference type="SAM" id="Phobius"/>
    </source>
</evidence>
<evidence type="ECO:0000313" key="3">
    <source>
        <dbReference type="Proteomes" id="UP000603728"/>
    </source>
</evidence>
<dbReference type="RefSeq" id="WP_201999362.1">
    <property type="nucleotide sequence ID" value="NZ_JAERSF010000001.1"/>
</dbReference>